<keyword evidence="3" id="KW-1185">Reference proteome</keyword>
<gene>
    <name evidence="2" type="ORF">KFL_002050050</name>
</gene>
<reference evidence="2 3" key="1">
    <citation type="journal article" date="2014" name="Nat. Commun.">
        <title>Klebsormidium flaccidum genome reveals primary factors for plant terrestrial adaptation.</title>
        <authorList>
            <person name="Hori K."/>
            <person name="Maruyama F."/>
            <person name="Fujisawa T."/>
            <person name="Togashi T."/>
            <person name="Yamamoto N."/>
            <person name="Seo M."/>
            <person name="Sato S."/>
            <person name="Yamada T."/>
            <person name="Mori H."/>
            <person name="Tajima N."/>
            <person name="Moriyama T."/>
            <person name="Ikeuchi M."/>
            <person name="Watanabe M."/>
            <person name="Wada H."/>
            <person name="Kobayashi K."/>
            <person name="Saito M."/>
            <person name="Masuda T."/>
            <person name="Sasaki-Sekimoto Y."/>
            <person name="Mashiguchi K."/>
            <person name="Awai K."/>
            <person name="Shimojima M."/>
            <person name="Masuda S."/>
            <person name="Iwai M."/>
            <person name="Nobusawa T."/>
            <person name="Narise T."/>
            <person name="Kondo S."/>
            <person name="Saito H."/>
            <person name="Sato R."/>
            <person name="Murakawa M."/>
            <person name="Ihara Y."/>
            <person name="Oshima-Yamada Y."/>
            <person name="Ohtaka K."/>
            <person name="Satoh M."/>
            <person name="Sonobe K."/>
            <person name="Ishii M."/>
            <person name="Ohtani R."/>
            <person name="Kanamori-Sato M."/>
            <person name="Honoki R."/>
            <person name="Miyazaki D."/>
            <person name="Mochizuki H."/>
            <person name="Umetsu J."/>
            <person name="Higashi K."/>
            <person name="Shibata D."/>
            <person name="Kamiya Y."/>
            <person name="Sato N."/>
            <person name="Nakamura Y."/>
            <person name="Tabata S."/>
            <person name="Ida S."/>
            <person name="Kurokawa K."/>
            <person name="Ohta H."/>
        </authorList>
    </citation>
    <scope>NUCLEOTIDE SEQUENCE [LARGE SCALE GENOMIC DNA]</scope>
    <source>
        <strain evidence="2 3">NIES-2285</strain>
    </source>
</reference>
<dbReference type="SUPFAM" id="SSF81411">
    <property type="entry name" value="Mitochondrial cytochrome c oxidase subunit VIa"/>
    <property type="match status" value="1"/>
</dbReference>
<name>A0A1Y1I2R8_KLENI</name>
<evidence type="ECO:0000313" key="3">
    <source>
        <dbReference type="Proteomes" id="UP000054558"/>
    </source>
</evidence>
<feature type="compositionally biased region" description="Basic and acidic residues" evidence="1">
    <location>
        <begin position="59"/>
        <end position="73"/>
    </location>
</feature>
<dbReference type="Proteomes" id="UP000054558">
    <property type="component" value="Unassembled WGS sequence"/>
</dbReference>
<protein>
    <submittedName>
        <fullName evidence="2">Uncharacterized protein</fullName>
    </submittedName>
</protein>
<feature type="region of interest" description="Disordered" evidence="1">
    <location>
        <begin position="24"/>
        <end position="92"/>
    </location>
</feature>
<feature type="region of interest" description="Disordered" evidence="1">
    <location>
        <begin position="121"/>
        <end position="152"/>
    </location>
</feature>
<feature type="compositionally biased region" description="Pro residues" evidence="1">
    <location>
        <begin position="30"/>
        <end position="44"/>
    </location>
</feature>
<evidence type="ECO:0000313" key="2">
    <source>
        <dbReference type="EMBL" id="GAQ84763.1"/>
    </source>
</evidence>
<dbReference type="Gene3D" id="4.10.95.10">
    <property type="entry name" value="Cytochrome c oxidase, subunit VIa"/>
    <property type="match status" value="1"/>
</dbReference>
<accession>A0A1Y1I2R8</accession>
<proteinExistence type="predicted"/>
<organism evidence="2 3">
    <name type="scientific">Klebsormidium nitens</name>
    <name type="common">Green alga</name>
    <name type="synonym">Ulothrix nitens</name>
    <dbReference type="NCBI Taxonomy" id="105231"/>
    <lineage>
        <taxon>Eukaryota</taxon>
        <taxon>Viridiplantae</taxon>
        <taxon>Streptophyta</taxon>
        <taxon>Klebsormidiophyceae</taxon>
        <taxon>Klebsormidiales</taxon>
        <taxon>Klebsormidiaceae</taxon>
        <taxon>Klebsormidium</taxon>
    </lineage>
</organism>
<dbReference type="InterPro" id="IPR036418">
    <property type="entry name" value="Cyt_c_oxidase_su6a_sf"/>
</dbReference>
<dbReference type="AlphaFoldDB" id="A0A1Y1I2R8"/>
<dbReference type="EMBL" id="DF237154">
    <property type="protein sequence ID" value="GAQ84763.1"/>
    <property type="molecule type" value="Genomic_DNA"/>
</dbReference>
<evidence type="ECO:0000256" key="1">
    <source>
        <dbReference type="SAM" id="MobiDB-lite"/>
    </source>
</evidence>
<dbReference type="OrthoDB" id="5947505at2759"/>
<sequence>MSSRRLLAVPRSSTAVLKRFFANRGRSPVSIPPGRAPPEPPPNMFPEAHAKQATGAIFSEHERPVGDGSKRPESQYPVTETGGRTEAGRQEQDCVWKSATGQRGIAVSKSPFVFAILPSGQNRAAGESERSPVPGRTAATERSTVGSAETEESTVVYHPGDEEYVNWGRIKPPGEPPDDEEQREAVHEMLKWKRVTEAVGVIVLVKACYDLTHIEKQLSQAALVIISVKALYDLTHIEEEIHRPFLDAPRPRYPYMRIRHKDFPWGPCDLLDLDCWRERKMQNQQEVEALHNRRLRG</sequence>